<evidence type="ECO:0000313" key="5">
    <source>
        <dbReference type="Proteomes" id="UP000694888"/>
    </source>
</evidence>
<accession>A0ABM0ZWQ9</accession>
<dbReference type="SMART" id="SM00181">
    <property type="entry name" value="EGF"/>
    <property type="match status" value="3"/>
</dbReference>
<feature type="domain" description="C-type lectin" evidence="4">
    <location>
        <begin position="105"/>
        <end position="218"/>
    </location>
</feature>
<dbReference type="Proteomes" id="UP000694888">
    <property type="component" value="Unplaced"/>
</dbReference>
<dbReference type="SMART" id="SM00034">
    <property type="entry name" value="CLECT"/>
    <property type="match status" value="1"/>
</dbReference>
<organism evidence="5 6">
    <name type="scientific">Aplysia californica</name>
    <name type="common">California sea hare</name>
    <dbReference type="NCBI Taxonomy" id="6500"/>
    <lineage>
        <taxon>Eukaryota</taxon>
        <taxon>Metazoa</taxon>
        <taxon>Spiralia</taxon>
        <taxon>Lophotrochozoa</taxon>
        <taxon>Mollusca</taxon>
        <taxon>Gastropoda</taxon>
        <taxon>Heterobranchia</taxon>
        <taxon>Euthyneura</taxon>
        <taxon>Tectipleura</taxon>
        <taxon>Aplysiida</taxon>
        <taxon>Aplysioidea</taxon>
        <taxon>Aplysiidae</taxon>
        <taxon>Aplysia</taxon>
    </lineage>
</organism>
<evidence type="ECO:0000256" key="3">
    <source>
        <dbReference type="SAM" id="Phobius"/>
    </source>
</evidence>
<feature type="non-terminal residue" evidence="6">
    <location>
        <position position="1"/>
    </location>
</feature>
<proteinExistence type="predicted"/>
<dbReference type="CDD" id="cd00037">
    <property type="entry name" value="CLECT"/>
    <property type="match status" value="1"/>
</dbReference>
<keyword evidence="1" id="KW-0245">EGF-like domain</keyword>
<dbReference type="GeneID" id="101855092"/>
<evidence type="ECO:0000313" key="6">
    <source>
        <dbReference type="RefSeq" id="XP_012936087.2"/>
    </source>
</evidence>
<feature type="region of interest" description="Disordered" evidence="2">
    <location>
        <begin position="557"/>
        <end position="611"/>
    </location>
</feature>
<keyword evidence="3" id="KW-1133">Transmembrane helix</keyword>
<feature type="transmembrane region" description="Helical" evidence="3">
    <location>
        <begin position="529"/>
        <end position="551"/>
    </location>
</feature>
<reference evidence="6" key="1">
    <citation type="submission" date="2025-08" db="UniProtKB">
        <authorList>
            <consortium name="RefSeq"/>
        </authorList>
    </citation>
    <scope>IDENTIFICATION</scope>
</reference>
<protein>
    <submittedName>
        <fullName evidence="6">Multiple epidermal growth factor-like domains protein 10</fullName>
    </submittedName>
</protein>
<dbReference type="InterPro" id="IPR016186">
    <property type="entry name" value="C-type_lectin-like/link_sf"/>
</dbReference>
<evidence type="ECO:0000259" key="4">
    <source>
        <dbReference type="PROSITE" id="PS50041"/>
    </source>
</evidence>
<feature type="compositionally biased region" description="Basic and acidic residues" evidence="2">
    <location>
        <begin position="557"/>
        <end position="569"/>
    </location>
</feature>
<evidence type="ECO:0000256" key="1">
    <source>
        <dbReference type="ARBA" id="ARBA00022536"/>
    </source>
</evidence>
<evidence type="ECO:0000256" key="2">
    <source>
        <dbReference type="SAM" id="MobiDB-lite"/>
    </source>
</evidence>
<dbReference type="PROSITE" id="PS50041">
    <property type="entry name" value="C_TYPE_LECTIN_2"/>
    <property type="match status" value="1"/>
</dbReference>
<keyword evidence="3" id="KW-0812">Transmembrane</keyword>
<feature type="compositionally biased region" description="Acidic residues" evidence="2">
    <location>
        <begin position="570"/>
        <end position="586"/>
    </location>
</feature>
<dbReference type="PANTHER" id="PTHR24043">
    <property type="entry name" value="SCAVENGER RECEPTOR CLASS F"/>
    <property type="match status" value="1"/>
</dbReference>
<dbReference type="Gene3D" id="3.10.100.10">
    <property type="entry name" value="Mannose-Binding Protein A, subunit A"/>
    <property type="match status" value="1"/>
</dbReference>
<dbReference type="InterPro" id="IPR000742">
    <property type="entry name" value="EGF"/>
</dbReference>
<dbReference type="RefSeq" id="XP_012936087.2">
    <property type="nucleotide sequence ID" value="XM_013080633.2"/>
</dbReference>
<keyword evidence="5" id="KW-1185">Reference proteome</keyword>
<dbReference type="InterPro" id="IPR042635">
    <property type="entry name" value="MEGF10/SREC1/2-like"/>
</dbReference>
<dbReference type="Gene3D" id="2.170.300.10">
    <property type="entry name" value="Tie2 ligand-binding domain superfamily"/>
    <property type="match status" value="2"/>
</dbReference>
<sequence length="611" mass="67754">STDHSRSGTRSGVQKMRSRDEVPKVNLFLLVGDLPFKRQMLFWNKKSSTIFPFWSVGLSPQWGLKVLLIQLLLLSIYLPHCRAKRAHGCTIETPASPGRKPCVKYLFLNTEMEDYTTHKQACIDYGSWLAKIYTQQDMSQLSNLDSYHFTTLNSRAFVGATGRGIAGYQWTNEAEINSAFWNDGFPTTDVKQDCVVIYGNSTKLATIDCKSKQRALCETCIPMESKINKCKWVLVACPGKKIECGYKMCNYVYRTKSCNYLPCYRNRFGPRCMYQCNCAGSLACNIDTGHCPQGCLPGWHGDACNITQCPFRRYGETCSKFCYCSNGQQCAINDGFCSHGCPEGHKGGSCVTTVCPNGKFGDSCKSTCRCPFEGACAKKSGFCFTEPCPSNTFGLQCQNWCFCKNDLVCQVETGKCPQGCADGWTGTSCNQTVSCPDGLFGDNCEKSCECRFGPCDAVTGVCNSTEAGRNLGFFCDNPRKWGEDCNNECQVSFCSKCLRVTGNTCAGCDDGYVLEAGICVQPGMGTENILIIVVMLILFLLLLLLLVAFLLKKRKKEDPECKKIAGSEKGDEEDHVEDPEHEDEGQEEKHSGDDEHDEEEPKGEDHQPSDD</sequence>
<dbReference type="InterPro" id="IPR016187">
    <property type="entry name" value="CTDL_fold"/>
</dbReference>
<dbReference type="InterPro" id="IPR001304">
    <property type="entry name" value="C-type_lectin-like"/>
</dbReference>
<dbReference type="SUPFAM" id="SSF56436">
    <property type="entry name" value="C-type lectin-like"/>
    <property type="match status" value="1"/>
</dbReference>
<gene>
    <name evidence="6" type="primary">LOC101855092</name>
</gene>
<keyword evidence="3" id="KW-0472">Membrane</keyword>
<name>A0ABM0ZWQ9_APLCA</name>